<name>A0AAX2CLK1_9BACI</name>
<feature type="transmembrane region" description="Helical" evidence="1">
    <location>
        <begin position="30"/>
        <end position="51"/>
    </location>
</feature>
<gene>
    <name evidence="2" type="ORF">BCB44BAC_03638</name>
</gene>
<evidence type="ECO:0000313" key="3">
    <source>
        <dbReference type="Proteomes" id="UP000242164"/>
    </source>
</evidence>
<dbReference type="Proteomes" id="UP000242164">
    <property type="component" value="Unassembled WGS sequence"/>
</dbReference>
<evidence type="ECO:0008006" key="4">
    <source>
        <dbReference type="Google" id="ProtNLM"/>
    </source>
</evidence>
<keyword evidence="1" id="KW-0472">Membrane</keyword>
<feature type="transmembrane region" description="Helical" evidence="1">
    <location>
        <begin position="6"/>
        <end position="23"/>
    </location>
</feature>
<comment type="caution">
    <text evidence="2">The sequence shown here is derived from an EMBL/GenBank/DDBJ whole genome shotgun (WGS) entry which is preliminary data.</text>
</comment>
<dbReference type="AlphaFoldDB" id="A0AAX2CLK1"/>
<accession>A0AAX2CLK1</accession>
<protein>
    <recommendedName>
        <fullName evidence="4">Group-specific protein</fullName>
    </recommendedName>
</protein>
<reference evidence="2 3" key="1">
    <citation type="submission" date="2016-08" db="EMBL/GenBank/DDBJ databases">
        <authorList>
            <person name="Loux V."/>
            <person name="Rue O."/>
        </authorList>
    </citation>
    <scope>NUCLEOTIDE SEQUENCE [LARGE SCALE GENOMIC DNA]</scope>
    <source>
        <strain evidence="2 3">AFSSA_08CEB44bac</strain>
    </source>
</reference>
<proteinExistence type="predicted"/>
<dbReference type="EMBL" id="FMIK01000048">
    <property type="protein sequence ID" value="SCM02240.1"/>
    <property type="molecule type" value="Genomic_DNA"/>
</dbReference>
<keyword evidence="1" id="KW-0812">Transmembrane</keyword>
<keyword evidence="1" id="KW-1133">Transmembrane helix</keyword>
<dbReference type="RefSeq" id="WP_087095399.1">
    <property type="nucleotide sequence ID" value="NZ_CP024096.1"/>
</dbReference>
<sequence length="52" mass="5756">MDLLVLNLIGGVIALLIGGILYYRRPEQKAFLLLMAIGGVDIIITVMRMLLK</sequence>
<organism evidence="2 3">
    <name type="scientific">Bacillus cytotoxicus</name>
    <dbReference type="NCBI Taxonomy" id="580165"/>
    <lineage>
        <taxon>Bacteria</taxon>
        <taxon>Bacillati</taxon>
        <taxon>Bacillota</taxon>
        <taxon>Bacilli</taxon>
        <taxon>Bacillales</taxon>
        <taxon>Bacillaceae</taxon>
        <taxon>Bacillus</taxon>
        <taxon>Bacillus cereus group</taxon>
    </lineage>
</organism>
<evidence type="ECO:0000313" key="2">
    <source>
        <dbReference type="EMBL" id="SCM02240.1"/>
    </source>
</evidence>
<evidence type="ECO:0000256" key="1">
    <source>
        <dbReference type="SAM" id="Phobius"/>
    </source>
</evidence>